<dbReference type="InterPro" id="IPR001138">
    <property type="entry name" value="Zn2Cys6_DnaBD"/>
</dbReference>
<feature type="domain" description="Zn(2)-C6 fungal-type" evidence="3">
    <location>
        <begin position="11"/>
        <end position="43"/>
    </location>
</feature>
<feature type="region of interest" description="Disordered" evidence="2">
    <location>
        <begin position="45"/>
        <end position="97"/>
    </location>
</feature>
<evidence type="ECO:0000313" key="5">
    <source>
        <dbReference type="Proteomes" id="UP000235786"/>
    </source>
</evidence>
<protein>
    <recommendedName>
        <fullName evidence="3">Zn(2)-C6 fungal-type domain-containing protein</fullName>
    </recommendedName>
</protein>
<dbReference type="CDD" id="cd00067">
    <property type="entry name" value="GAL4"/>
    <property type="match status" value="1"/>
</dbReference>
<dbReference type="GO" id="GO:0000981">
    <property type="term" value="F:DNA-binding transcription factor activity, RNA polymerase II-specific"/>
    <property type="evidence" value="ECO:0007669"/>
    <property type="project" value="InterPro"/>
</dbReference>
<keyword evidence="1" id="KW-0539">Nucleus</keyword>
<feature type="compositionally biased region" description="Polar residues" evidence="2">
    <location>
        <begin position="62"/>
        <end position="81"/>
    </location>
</feature>
<organism evidence="4 5">
    <name type="scientific">Hyaloscypha variabilis (strain UAMH 11265 / GT02V1 / F)</name>
    <name type="common">Meliniomyces variabilis</name>
    <dbReference type="NCBI Taxonomy" id="1149755"/>
    <lineage>
        <taxon>Eukaryota</taxon>
        <taxon>Fungi</taxon>
        <taxon>Dikarya</taxon>
        <taxon>Ascomycota</taxon>
        <taxon>Pezizomycotina</taxon>
        <taxon>Leotiomycetes</taxon>
        <taxon>Helotiales</taxon>
        <taxon>Hyaloscyphaceae</taxon>
        <taxon>Hyaloscypha</taxon>
        <taxon>Hyaloscypha variabilis</taxon>
    </lineage>
</organism>
<dbReference type="Gene3D" id="4.10.240.10">
    <property type="entry name" value="Zn(2)-C6 fungal-type DNA-binding domain"/>
    <property type="match status" value="1"/>
</dbReference>
<keyword evidence="5" id="KW-1185">Reference proteome</keyword>
<dbReference type="EMBL" id="KZ613945">
    <property type="protein sequence ID" value="PMD40597.1"/>
    <property type="molecule type" value="Genomic_DNA"/>
</dbReference>
<dbReference type="OrthoDB" id="4330117at2759"/>
<dbReference type="SUPFAM" id="SSF57701">
    <property type="entry name" value="Zn2/Cys6 DNA-binding domain"/>
    <property type="match status" value="1"/>
</dbReference>
<evidence type="ECO:0000313" key="4">
    <source>
        <dbReference type="EMBL" id="PMD40597.1"/>
    </source>
</evidence>
<dbReference type="Pfam" id="PF00172">
    <property type="entry name" value="Zn_clus"/>
    <property type="match status" value="1"/>
</dbReference>
<name>A0A2J6RQ03_HYAVF</name>
<dbReference type="AlphaFoldDB" id="A0A2J6RQ03"/>
<evidence type="ECO:0000256" key="2">
    <source>
        <dbReference type="SAM" id="MobiDB-lite"/>
    </source>
</evidence>
<accession>A0A2J6RQ03</accession>
<dbReference type="SMART" id="SM00066">
    <property type="entry name" value="GAL4"/>
    <property type="match status" value="1"/>
</dbReference>
<sequence>MAEDSIRRRAACDRCHSQKIRCPRKPGQEVCERCQKARTPCVFSPFRQKKITEGDPEADESSVVTPASNEQNDATGTNSSSTHRKRQRVQSTIERNEPINFDEGFTILEGCVPVDTTHGDAMTDWMCNSMPAFQSFPDSTFDDLNLSGQTPFLSMDNTGSWSSAFNEPPPKGIDGMIQARKEANMHRTIRSTSNLADNLGPHPSPFDALGFSTTNGHLNFELLEPQSESDCIRKLSQLSTDLFEHSHTIPPMSIYNPPPANAGEHGVPQGIQDYSKYNISETLRLTQALIDMYPAFLNAFLPHPTSQSSTASSTWSFESMSNTHFETAQHSPASSTTPSQKNSAHKLDHASILLILSCHLRLINIYEALFHHMRMCVDHRGVMKTHQQATLQVPVMKIGDFAPPPSAAIPMQMLLVVQFASRLFNYAADLAAEIREPESGTPQSDSSSGSSNDDTLALTRAAAENVKARASNMSQELGAMRNMMLQTGYLA</sequence>
<dbReference type="GO" id="GO:0008270">
    <property type="term" value="F:zinc ion binding"/>
    <property type="evidence" value="ECO:0007669"/>
    <property type="project" value="InterPro"/>
</dbReference>
<evidence type="ECO:0000256" key="1">
    <source>
        <dbReference type="ARBA" id="ARBA00023242"/>
    </source>
</evidence>
<proteinExistence type="predicted"/>
<reference evidence="4 5" key="1">
    <citation type="submission" date="2016-04" db="EMBL/GenBank/DDBJ databases">
        <title>A degradative enzymes factory behind the ericoid mycorrhizal symbiosis.</title>
        <authorList>
            <consortium name="DOE Joint Genome Institute"/>
            <person name="Martino E."/>
            <person name="Morin E."/>
            <person name="Grelet G."/>
            <person name="Kuo A."/>
            <person name="Kohler A."/>
            <person name="Daghino S."/>
            <person name="Barry K."/>
            <person name="Choi C."/>
            <person name="Cichocki N."/>
            <person name="Clum A."/>
            <person name="Copeland A."/>
            <person name="Hainaut M."/>
            <person name="Haridas S."/>
            <person name="Labutti K."/>
            <person name="Lindquist E."/>
            <person name="Lipzen A."/>
            <person name="Khouja H.-R."/>
            <person name="Murat C."/>
            <person name="Ohm R."/>
            <person name="Olson A."/>
            <person name="Spatafora J."/>
            <person name="Veneault-Fourrey C."/>
            <person name="Henrissat B."/>
            <person name="Grigoriev I."/>
            <person name="Martin F."/>
            <person name="Perotto S."/>
        </authorList>
    </citation>
    <scope>NUCLEOTIDE SEQUENCE [LARGE SCALE GENOMIC DNA]</scope>
    <source>
        <strain evidence="4 5">F</strain>
    </source>
</reference>
<dbReference type="STRING" id="1149755.A0A2J6RQ03"/>
<dbReference type="Proteomes" id="UP000235786">
    <property type="component" value="Unassembled WGS sequence"/>
</dbReference>
<dbReference type="PROSITE" id="PS50048">
    <property type="entry name" value="ZN2_CY6_FUNGAL_2"/>
    <property type="match status" value="1"/>
</dbReference>
<dbReference type="PROSITE" id="PS00463">
    <property type="entry name" value="ZN2_CY6_FUNGAL_1"/>
    <property type="match status" value="1"/>
</dbReference>
<gene>
    <name evidence="4" type="ORF">L207DRAFT_566009</name>
</gene>
<dbReference type="InterPro" id="IPR036864">
    <property type="entry name" value="Zn2-C6_fun-type_DNA-bd_sf"/>
</dbReference>
<evidence type="ECO:0000259" key="3">
    <source>
        <dbReference type="PROSITE" id="PS50048"/>
    </source>
</evidence>